<dbReference type="EMBL" id="CACRXK020002823">
    <property type="protein sequence ID" value="CAB3996214.1"/>
    <property type="molecule type" value="Genomic_DNA"/>
</dbReference>
<reference evidence="2" key="1">
    <citation type="submission" date="2020-04" db="EMBL/GenBank/DDBJ databases">
        <authorList>
            <person name="Alioto T."/>
            <person name="Alioto T."/>
            <person name="Gomez Garrido J."/>
        </authorList>
    </citation>
    <scope>NUCLEOTIDE SEQUENCE</scope>
    <source>
        <strain evidence="2">A484AB</strain>
    </source>
</reference>
<keyword evidence="3" id="KW-1185">Reference proteome</keyword>
<evidence type="ECO:0000256" key="1">
    <source>
        <dbReference type="SAM" id="MobiDB-lite"/>
    </source>
</evidence>
<dbReference type="AlphaFoldDB" id="A0A7D9I1N3"/>
<gene>
    <name evidence="2" type="ORF">PACLA_8A018195</name>
</gene>
<protein>
    <submittedName>
        <fullName evidence="2">Uncharacterized protein</fullName>
    </submittedName>
</protein>
<feature type="compositionally biased region" description="Pro residues" evidence="1">
    <location>
        <begin position="212"/>
        <end position="229"/>
    </location>
</feature>
<sequence>MSTLRIRITVQNCVPVATSYEIAGNNDDENTNDVYYNLACKRSDFGSFDQCSVWCAQKLNFTGMANNETKNVVGWWTTGTITNYKGNVIAMDNTAIQGITWYDHLLIQLYGNGTDNTNNLNATRQKLPQYLLVNDLAQLKENTWAVEKKTQRGGNFKGAKHQRGKTQKVGGAGLAIPTILGAATKILPDIFGKKAKSQVTNNYGGGGGQQRAPPPPPPQYYYRSPPPRYYQPQQSYRPQQQRRQYYPQPTQTKQRGGRVFPKRRTKKCLTEQTHEMKCTHDAVDDEPVEVHDSGFMSPMAIFPTFPHNDTFVDSLKMKLIAGPIANPDAEEYTFIHAPNDYGVMDLQYAKIKATIALTDAANANLG</sequence>
<dbReference type="Proteomes" id="UP001152795">
    <property type="component" value="Unassembled WGS sequence"/>
</dbReference>
<feature type="compositionally biased region" description="Low complexity" evidence="1">
    <location>
        <begin position="230"/>
        <end position="249"/>
    </location>
</feature>
<proteinExistence type="predicted"/>
<comment type="caution">
    <text evidence="2">The sequence shown here is derived from an EMBL/GenBank/DDBJ whole genome shotgun (WGS) entry which is preliminary data.</text>
</comment>
<feature type="region of interest" description="Disordered" evidence="1">
    <location>
        <begin position="201"/>
        <end position="261"/>
    </location>
</feature>
<evidence type="ECO:0000313" key="2">
    <source>
        <dbReference type="EMBL" id="CAB3996214.1"/>
    </source>
</evidence>
<accession>A0A7D9I1N3</accession>
<name>A0A7D9I1N3_PARCT</name>
<evidence type="ECO:0000313" key="3">
    <source>
        <dbReference type="Proteomes" id="UP001152795"/>
    </source>
</evidence>
<organism evidence="2 3">
    <name type="scientific">Paramuricea clavata</name>
    <name type="common">Red gorgonian</name>
    <name type="synonym">Violescent sea-whip</name>
    <dbReference type="NCBI Taxonomy" id="317549"/>
    <lineage>
        <taxon>Eukaryota</taxon>
        <taxon>Metazoa</taxon>
        <taxon>Cnidaria</taxon>
        <taxon>Anthozoa</taxon>
        <taxon>Octocorallia</taxon>
        <taxon>Malacalcyonacea</taxon>
        <taxon>Plexauridae</taxon>
        <taxon>Paramuricea</taxon>
    </lineage>
</organism>